<dbReference type="InterPro" id="IPR053958">
    <property type="entry name" value="HMGCR/SNAP/NPC1-like_SSD"/>
</dbReference>
<evidence type="ECO:0000256" key="8">
    <source>
        <dbReference type="ARBA" id="ARBA00023136"/>
    </source>
</evidence>
<feature type="compositionally biased region" description="Low complexity" evidence="10">
    <location>
        <begin position="1141"/>
        <end position="1154"/>
    </location>
</feature>
<dbReference type="InterPro" id="IPR009023">
    <property type="entry name" value="HMG_CoA_Rdtase_NAD(P)-bd_sf"/>
</dbReference>
<gene>
    <name evidence="12" type="ORF">K490DRAFT_71800</name>
</gene>
<evidence type="ECO:0000256" key="2">
    <source>
        <dbReference type="ARBA" id="ARBA00007661"/>
    </source>
</evidence>
<dbReference type="Gene3D" id="1.10.3270.10">
    <property type="entry name" value="HMGR, N-terminal domain"/>
    <property type="match status" value="1"/>
</dbReference>
<feature type="compositionally biased region" description="Basic and acidic residues" evidence="10">
    <location>
        <begin position="688"/>
        <end position="697"/>
    </location>
</feature>
<comment type="pathway">
    <text evidence="9">Metabolic intermediate biosynthesis; (R)-mevalonate biosynthesis; (R)-mevalonate from acetyl-CoA: step 3/3.</text>
</comment>
<sequence length="1177" mass="125860">MLGAKLLPARLYGGDASSKSSRPAWYDRQISPILQAVCRRACTHPIHTIVFTAVLASTTYLSVLESSLFDGSAALDTSLGRADFSALLAGSKSLRIGPETDWKWHMDEDRSVIAAEETSEKLAILTLLFPESTPANAPQTAPLGNAVPVPGNSSAELLPSSSSTFSQISHDTTLAFSLPYAEAPEFLAAMQEIPAPADASEAHETDDGTMEEKKWIMKAVKNGIDGQGGLQQWARNSWTSFLDLLKNAETLDIVIMALGYLSMHLTFVSLFLSMRRLGSNFWLAATVLFQSVFAFLFGLTVTNYLGVPINMVLLSEGLPFLVVTIGFEKPIVLTKAVLSASLDSRRRVNEADKDTAPLTIQYAVQAAVKEKGFEIVRDYVVEILILVAGAFSGVQGGLRQFCFLAAWILFFDALLLLTFYTAILTIKLEINRIKRHVTLSKALQDDGVSRSVAENVASSNDWPKVNPASEEAGKSSTPFLGGQKMRDSSIPRFKVLMVTGFIVINVLNLCTIPFRSGSRSNTSDVSSGLSSVVNPAAMDPFKVAGNALDAIFASAKGTNTPTLVTVLTPIKYELEYPSVHYAVPQDSTGFFDGEYKDQLMDGMGGRVVEGVLKSLEDPVLSKWIIVALAISLVFNGYLFNAARWSIKDSSRPALKPPADHEVLDKASSEVNLLKTTDPVSPVAPAPAKESEEKEDGLVMKPTKHQAHRGPIRPMAELDAILKEKKAPTLSDEELIELSLKGKIPGYALEKTLEDKTRAVKIRRAVVSRTHATRQTSNLLEGSKLPYEHYNYDLVHGACCENVIGYLPLPVGVAGPLNIDGQNYFLPMATTEGVLVASTSRGCKAINSGGGAITVLTGDGMTRGPCVSFDSVTRAGAAKVWIDSEEGQRVMKNAFNSTSRFARLQTMKTALAGTYLYIRFKTTTGDAMGMNMISKGTEHALSVMSQSGFEDMSIISVSGNYCTDKKPAAINWIDGRGKSVVAEAVISGDVVKNVLKTSVEAMVELNISKNLIGSAMAGSIGGFNAHAANILTAIFLATGQDPAQNVESSQCIVVMKNVNGNLQISVSMPCIEVGTIGGGTILEAQGAMLDLLGVKGAHPTNPGDNSRQLARIIAAAVLAGELSLCGALAAGHLVRAHMSHNRSAAPSRASTPAPSGAQTPASLAMTSMKEKVTGPSRR</sequence>
<dbReference type="PANTHER" id="PTHR10572:SF24">
    <property type="entry name" value="3-HYDROXY-3-METHYLGLUTARYL-COENZYME A REDUCTASE"/>
    <property type="match status" value="1"/>
</dbReference>
<feature type="transmembrane region" description="Helical" evidence="9">
    <location>
        <begin position="379"/>
        <end position="398"/>
    </location>
</feature>
<dbReference type="PROSITE" id="PS00318">
    <property type="entry name" value="HMG_COA_REDUCTASE_2"/>
    <property type="match status" value="1"/>
</dbReference>
<feature type="region of interest" description="Disordered" evidence="10">
    <location>
        <begin position="1140"/>
        <end position="1177"/>
    </location>
</feature>
<dbReference type="GO" id="GO:0005778">
    <property type="term" value="C:peroxisomal membrane"/>
    <property type="evidence" value="ECO:0007669"/>
    <property type="project" value="TreeGrafter"/>
</dbReference>
<dbReference type="NCBIfam" id="TIGR00533">
    <property type="entry name" value="HMG_CoA_R_NADP"/>
    <property type="match status" value="1"/>
</dbReference>
<organism evidence="12 13">
    <name type="scientific">Saccharata proteae CBS 121410</name>
    <dbReference type="NCBI Taxonomy" id="1314787"/>
    <lineage>
        <taxon>Eukaryota</taxon>
        <taxon>Fungi</taxon>
        <taxon>Dikarya</taxon>
        <taxon>Ascomycota</taxon>
        <taxon>Pezizomycotina</taxon>
        <taxon>Dothideomycetes</taxon>
        <taxon>Dothideomycetes incertae sedis</taxon>
        <taxon>Botryosphaeriales</taxon>
        <taxon>Saccharataceae</taxon>
        <taxon>Saccharata</taxon>
    </lineage>
</organism>
<dbReference type="InterPro" id="IPR000731">
    <property type="entry name" value="SSD"/>
</dbReference>
<evidence type="ECO:0000256" key="5">
    <source>
        <dbReference type="ARBA" id="ARBA00022857"/>
    </source>
</evidence>
<reference evidence="12" key="1">
    <citation type="journal article" date="2020" name="Stud. Mycol.">
        <title>101 Dothideomycetes genomes: a test case for predicting lifestyles and emergence of pathogens.</title>
        <authorList>
            <person name="Haridas S."/>
            <person name="Albert R."/>
            <person name="Binder M."/>
            <person name="Bloem J."/>
            <person name="Labutti K."/>
            <person name="Salamov A."/>
            <person name="Andreopoulos B."/>
            <person name="Baker S."/>
            <person name="Barry K."/>
            <person name="Bills G."/>
            <person name="Bluhm B."/>
            <person name="Cannon C."/>
            <person name="Castanera R."/>
            <person name="Culley D."/>
            <person name="Daum C."/>
            <person name="Ezra D."/>
            <person name="Gonzalez J."/>
            <person name="Henrissat B."/>
            <person name="Kuo A."/>
            <person name="Liang C."/>
            <person name="Lipzen A."/>
            <person name="Lutzoni F."/>
            <person name="Magnuson J."/>
            <person name="Mondo S."/>
            <person name="Nolan M."/>
            <person name="Ohm R."/>
            <person name="Pangilinan J."/>
            <person name="Park H.-J."/>
            <person name="Ramirez L."/>
            <person name="Alfaro M."/>
            <person name="Sun H."/>
            <person name="Tritt A."/>
            <person name="Yoshinaga Y."/>
            <person name="Zwiers L.-H."/>
            <person name="Turgeon B."/>
            <person name="Goodwin S."/>
            <person name="Spatafora J."/>
            <person name="Crous P."/>
            <person name="Grigoriev I."/>
        </authorList>
    </citation>
    <scope>NUCLEOTIDE SEQUENCE</scope>
    <source>
        <strain evidence="12">CBS 121410</strain>
    </source>
</reference>
<dbReference type="PROSITE" id="PS50065">
    <property type="entry name" value="HMG_COA_REDUCTASE_4"/>
    <property type="match status" value="1"/>
</dbReference>
<dbReference type="Gene3D" id="3.90.770.10">
    <property type="entry name" value="3-hydroxy-3-methylglutaryl-coenzyme A Reductase, Chain A, domain 2"/>
    <property type="match status" value="1"/>
</dbReference>
<feature type="compositionally biased region" description="Polar residues" evidence="10">
    <location>
        <begin position="1155"/>
        <end position="1164"/>
    </location>
</feature>
<feature type="transmembrane region" description="Helical" evidence="9">
    <location>
        <begin position="404"/>
        <end position="426"/>
    </location>
</feature>
<dbReference type="PROSITE" id="PS50156">
    <property type="entry name" value="SSD"/>
    <property type="match status" value="1"/>
</dbReference>
<dbReference type="EMBL" id="ML978713">
    <property type="protein sequence ID" value="KAF2090149.1"/>
    <property type="molecule type" value="Genomic_DNA"/>
</dbReference>
<dbReference type="Pfam" id="PF12349">
    <property type="entry name" value="Sterol-sensing"/>
    <property type="match status" value="1"/>
</dbReference>
<keyword evidence="8 9" id="KW-0472">Membrane</keyword>
<evidence type="ECO:0000256" key="7">
    <source>
        <dbReference type="ARBA" id="ARBA00023002"/>
    </source>
</evidence>
<dbReference type="InterPro" id="IPR025583">
    <property type="entry name" value="HMG-CoA_N_dom"/>
</dbReference>
<dbReference type="PROSITE" id="PS01192">
    <property type="entry name" value="HMG_COA_REDUCTASE_3"/>
    <property type="match status" value="1"/>
</dbReference>
<evidence type="ECO:0000256" key="4">
    <source>
        <dbReference type="ARBA" id="ARBA00022824"/>
    </source>
</evidence>
<dbReference type="GO" id="GO:0008299">
    <property type="term" value="P:isoprenoid biosynthetic process"/>
    <property type="evidence" value="ECO:0007669"/>
    <property type="project" value="InterPro"/>
</dbReference>
<dbReference type="FunFam" id="3.90.770.10:FF:000001">
    <property type="entry name" value="3-hydroxy-3-methylglutaryl coenzyme A reductase"/>
    <property type="match status" value="1"/>
</dbReference>
<evidence type="ECO:0000256" key="3">
    <source>
        <dbReference type="ARBA" id="ARBA00022692"/>
    </source>
</evidence>
<dbReference type="FunFam" id="3.30.70.420:FF:000001">
    <property type="entry name" value="3-hydroxy-3-methylglutaryl coenzyme A reductase"/>
    <property type="match status" value="1"/>
</dbReference>
<dbReference type="GO" id="GO:0005789">
    <property type="term" value="C:endoplasmic reticulum membrane"/>
    <property type="evidence" value="ECO:0007669"/>
    <property type="project" value="UniProtKB-SubCell"/>
</dbReference>
<dbReference type="CDD" id="cd00643">
    <property type="entry name" value="HMG-CoA_reductase_classI"/>
    <property type="match status" value="1"/>
</dbReference>
<dbReference type="InterPro" id="IPR023074">
    <property type="entry name" value="HMG_CoA_Rdtase_cat_sf"/>
</dbReference>
<evidence type="ECO:0000256" key="6">
    <source>
        <dbReference type="ARBA" id="ARBA00022989"/>
    </source>
</evidence>
<dbReference type="AlphaFoldDB" id="A0A9P4HYG9"/>
<keyword evidence="3 9" id="KW-0812">Transmembrane</keyword>
<keyword evidence="4 9" id="KW-0256">Endoplasmic reticulum</keyword>
<keyword evidence="13" id="KW-1185">Reference proteome</keyword>
<feature type="transmembrane region" description="Helical" evidence="9">
    <location>
        <begin position="253"/>
        <end position="274"/>
    </location>
</feature>
<dbReference type="FunFam" id="1.10.3270.10:FF:000001">
    <property type="entry name" value="3-hydroxy-3-methylglutaryl coenzyme A reductase"/>
    <property type="match status" value="1"/>
</dbReference>
<comment type="catalytic activity">
    <reaction evidence="9">
        <text>(R)-mevalonate + 2 NADP(+) + CoA = (3S)-3-hydroxy-3-methylglutaryl-CoA + 2 NADPH + 2 H(+)</text>
        <dbReference type="Rhea" id="RHEA:15989"/>
        <dbReference type="ChEBI" id="CHEBI:15378"/>
        <dbReference type="ChEBI" id="CHEBI:36464"/>
        <dbReference type="ChEBI" id="CHEBI:43074"/>
        <dbReference type="ChEBI" id="CHEBI:57287"/>
        <dbReference type="ChEBI" id="CHEBI:57783"/>
        <dbReference type="ChEBI" id="CHEBI:58349"/>
        <dbReference type="EC" id="1.1.1.34"/>
    </reaction>
</comment>
<keyword evidence="7 9" id="KW-0560">Oxidoreductase</keyword>
<dbReference type="GO" id="GO:0006696">
    <property type="term" value="P:ergosterol biosynthetic process"/>
    <property type="evidence" value="ECO:0007669"/>
    <property type="project" value="TreeGrafter"/>
</dbReference>
<dbReference type="InterPro" id="IPR004554">
    <property type="entry name" value="HMG_CoA_Rdtase_eu_arc"/>
</dbReference>
<comment type="similarity">
    <text evidence="2 9">Belongs to the HMG-CoA reductase family.</text>
</comment>
<dbReference type="SUPFAM" id="SSF55035">
    <property type="entry name" value="NAD-binding domain of HMG-CoA reductase"/>
    <property type="match status" value="1"/>
</dbReference>
<dbReference type="InterPro" id="IPR009029">
    <property type="entry name" value="HMG_CoA_Rdtase_sub-bd_dom_sf"/>
</dbReference>
<feature type="domain" description="SSD" evidence="11">
    <location>
        <begin position="252"/>
        <end position="426"/>
    </location>
</feature>
<dbReference type="Gene3D" id="3.30.70.420">
    <property type="entry name" value="Hydroxymethylglutaryl-CoA reductase, class I/II, NAD/NADP-binding domain"/>
    <property type="match status" value="1"/>
</dbReference>
<dbReference type="InterPro" id="IPR023076">
    <property type="entry name" value="HMG_CoA_Rdtase_CS"/>
</dbReference>
<dbReference type="PRINTS" id="PR00071">
    <property type="entry name" value="HMGCOARDTASE"/>
</dbReference>
<evidence type="ECO:0000256" key="10">
    <source>
        <dbReference type="SAM" id="MobiDB-lite"/>
    </source>
</evidence>
<evidence type="ECO:0000256" key="1">
    <source>
        <dbReference type="ARBA" id="ARBA00004477"/>
    </source>
</evidence>
<proteinExistence type="inferred from homology"/>
<keyword evidence="6 9" id="KW-1133">Transmembrane helix</keyword>
<protein>
    <recommendedName>
        <fullName evidence="9">3-hydroxy-3-methylglutaryl coenzyme A reductase</fullName>
        <shortName evidence="9">HMG-CoA reductase</shortName>
        <ecNumber evidence="9">1.1.1.34</ecNumber>
    </recommendedName>
</protein>
<accession>A0A9P4HYG9</accession>
<dbReference type="Pfam" id="PF13323">
    <property type="entry name" value="HPIH"/>
    <property type="match status" value="1"/>
</dbReference>
<feature type="transmembrane region" description="Helical" evidence="9">
    <location>
        <begin position="493"/>
        <end position="514"/>
    </location>
</feature>
<dbReference type="InterPro" id="IPR023282">
    <property type="entry name" value="HMG_CoA_Rdtase_N"/>
</dbReference>
<dbReference type="GO" id="GO:0015936">
    <property type="term" value="P:coenzyme A metabolic process"/>
    <property type="evidence" value="ECO:0007669"/>
    <property type="project" value="InterPro"/>
</dbReference>
<dbReference type="GO" id="GO:0004420">
    <property type="term" value="F:hydroxymethylglutaryl-CoA reductase (NADPH) activity"/>
    <property type="evidence" value="ECO:0007669"/>
    <property type="project" value="UniProtKB-EC"/>
</dbReference>
<name>A0A9P4HYG9_9PEZI</name>
<comment type="subcellular location">
    <subcellularLocation>
        <location evidence="1 9">Endoplasmic reticulum membrane</location>
        <topology evidence="1 9">Multi-pass membrane protein</topology>
    </subcellularLocation>
</comment>
<evidence type="ECO:0000259" key="11">
    <source>
        <dbReference type="PROSITE" id="PS50156"/>
    </source>
</evidence>
<dbReference type="SUPFAM" id="SSF56542">
    <property type="entry name" value="Substrate-binding domain of HMG-CoA reductase"/>
    <property type="match status" value="1"/>
</dbReference>
<dbReference type="Proteomes" id="UP000799776">
    <property type="component" value="Unassembled WGS sequence"/>
</dbReference>
<dbReference type="PROSITE" id="PS00066">
    <property type="entry name" value="HMG_COA_REDUCTASE_1"/>
    <property type="match status" value="1"/>
</dbReference>
<evidence type="ECO:0000313" key="13">
    <source>
        <dbReference type="Proteomes" id="UP000799776"/>
    </source>
</evidence>
<dbReference type="SUPFAM" id="SSF82866">
    <property type="entry name" value="Multidrug efflux transporter AcrB transmembrane domain"/>
    <property type="match status" value="1"/>
</dbReference>
<dbReference type="EC" id="1.1.1.34" evidence="9"/>
<dbReference type="OrthoDB" id="310654at2759"/>
<dbReference type="InterPro" id="IPR002202">
    <property type="entry name" value="HMG_CoA_Rdtase"/>
</dbReference>
<comment type="caution">
    <text evidence="12">The sequence shown here is derived from an EMBL/GenBank/DDBJ whole genome shotgun (WGS) entry which is preliminary data.</text>
</comment>
<feature type="compositionally biased region" description="Low complexity" evidence="10">
    <location>
        <begin position="678"/>
        <end position="687"/>
    </location>
</feature>
<feature type="transmembrane region" description="Helical" evidence="9">
    <location>
        <begin position="281"/>
        <end position="305"/>
    </location>
</feature>
<keyword evidence="5 9" id="KW-0521">NADP</keyword>
<evidence type="ECO:0000313" key="12">
    <source>
        <dbReference type="EMBL" id="KAF2090149.1"/>
    </source>
</evidence>
<dbReference type="Pfam" id="PF00368">
    <property type="entry name" value="HMG-CoA_red"/>
    <property type="match status" value="1"/>
</dbReference>
<evidence type="ECO:0000256" key="9">
    <source>
        <dbReference type="RuleBase" id="RU361219"/>
    </source>
</evidence>
<feature type="region of interest" description="Disordered" evidence="10">
    <location>
        <begin position="676"/>
        <end position="707"/>
    </location>
</feature>
<dbReference type="PANTHER" id="PTHR10572">
    <property type="entry name" value="3-HYDROXY-3-METHYLGLUTARYL-COENZYME A REDUCTASE"/>
    <property type="match status" value="1"/>
</dbReference>